<dbReference type="GO" id="GO:0006516">
    <property type="term" value="P:glycoprotein catabolic process"/>
    <property type="evidence" value="ECO:0007669"/>
    <property type="project" value="TreeGrafter"/>
</dbReference>
<dbReference type="SMART" id="SM00460">
    <property type="entry name" value="TGc"/>
    <property type="match status" value="1"/>
</dbReference>
<dbReference type="SUPFAM" id="SSF54001">
    <property type="entry name" value="Cysteine proteinases"/>
    <property type="match status" value="1"/>
</dbReference>
<dbReference type="Pfam" id="PF01841">
    <property type="entry name" value="Transglut_core"/>
    <property type="match status" value="1"/>
</dbReference>
<organism evidence="6 7">
    <name type="scientific">Powellomyces hirtus</name>
    <dbReference type="NCBI Taxonomy" id="109895"/>
    <lineage>
        <taxon>Eukaryota</taxon>
        <taxon>Fungi</taxon>
        <taxon>Fungi incertae sedis</taxon>
        <taxon>Chytridiomycota</taxon>
        <taxon>Chytridiomycota incertae sedis</taxon>
        <taxon>Chytridiomycetes</taxon>
        <taxon>Spizellomycetales</taxon>
        <taxon>Powellomycetaceae</taxon>
        <taxon>Powellomyces</taxon>
    </lineage>
</organism>
<dbReference type="STRING" id="109895.A0A507EDQ2"/>
<proteinExistence type="inferred from homology"/>
<evidence type="ECO:0000259" key="5">
    <source>
        <dbReference type="SMART" id="SM00460"/>
    </source>
</evidence>
<dbReference type="Proteomes" id="UP000318582">
    <property type="component" value="Unassembled WGS sequence"/>
</dbReference>
<reference evidence="6 7" key="1">
    <citation type="journal article" date="2019" name="Sci. Rep.">
        <title>Comparative genomics of chytrid fungi reveal insights into the obligate biotrophic and pathogenic lifestyle of Synchytrium endobioticum.</title>
        <authorList>
            <person name="van de Vossenberg B.T.L.H."/>
            <person name="Warris S."/>
            <person name="Nguyen H.D.T."/>
            <person name="van Gent-Pelzer M.P.E."/>
            <person name="Joly D.L."/>
            <person name="van de Geest H.C."/>
            <person name="Bonants P.J.M."/>
            <person name="Smith D.S."/>
            <person name="Levesque C.A."/>
            <person name="van der Lee T.A.J."/>
        </authorList>
    </citation>
    <scope>NUCLEOTIDE SEQUENCE [LARGE SCALE GENOMIC DNA]</scope>
    <source>
        <strain evidence="6 7">CBS 809.83</strain>
    </source>
</reference>
<comment type="caution">
    <text evidence="6">The sequence shown here is derived from an EMBL/GenBank/DDBJ whole genome shotgun (WGS) entry which is preliminary data.</text>
</comment>
<dbReference type="PANTHER" id="PTHR12143:SF19">
    <property type="entry name" value="PEPTIDE-N(4)-(N-ACETYL-BETA-GLUCOSAMINYL)ASPARAGINE AMIDASE"/>
    <property type="match status" value="1"/>
</dbReference>
<evidence type="ECO:0000256" key="1">
    <source>
        <dbReference type="ARBA" id="ARBA00009390"/>
    </source>
</evidence>
<name>A0A507EDQ2_9FUNG</name>
<protein>
    <recommendedName>
        <fullName evidence="5">Transglutaminase-like domain-containing protein</fullName>
    </recommendedName>
</protein>
<evidence type="ECO:0000256" key="2">
    <source>
        <dbReference type="ARBA" id="ARBA00022723"/>
    </source>
</evidence>
<evidence type="ECO:0000313" key="7">
    <source>
        <dbReference type="Proteomes" id="UP000318582"/>
    </source>
</evidence>
<feature type="region of interest" description="Disordered" evidence="4">
    <location>
        <begin position="337"/>
        <end position="362"/>
    </location>
</feature>
<gene>
    <name evidence="6" type="ORF">PhCBS80983_g01118</name>
</gene>
<comment type="similarity">
    <text evidence="1">Belongs to the transglutaminase-like superfamily. PNGase family.</text>
</comment>
<dbReference type="GO" id="GO:0005829">
    <property type="term" value="C:cytosol"/>
    <property type="evidence" value="ECO:0007669"/>
    <property type="project" value="TreeGrafter"/>
</dbReference>
<feature type="domain" description="Transglutaminase-like" evidence="5">
    <location>
        <begin position="166"/>
        <end position="220"/>
    </location>
</feature>
<dbReference type="InterPro" id="IPR038765">
    <property type="entry name" value="Papain-like_cys_pep_sf"/>
</dbReference>
<keyword evidence="7" id="KW-1185">Reference proteome</keyword>
<keyword evidence="2" id="KW-0479">Metal-binding</keyword>
<dbReference type="EMBL" id="QEAQ01000007">
    <property type="protein sequence ID" value="TPX61485.1"/>
    <property type="molecule type" value="Genomic_DNA"/>
</dbReference>
<accession>A0A507EDQ2</accession>
<dbReference type="Gene3D" id="2.20.25.10">
    <property type="match status" value="1"/>
</dbReference>
<evidence type="ECO:0000256" key="4">
    <source>
        <dbReference type="SAM" id="MobiDB-lite"/>
    </source>
</evidence>
<dbReference type="GO" id="GO:0005634">
    <property type="term" value="C:nucleus"/>
    <property type="evidence" value="ECO:0007669"/>
    <property type="project" value="TreeGrafter"/>
</dbReference>
<dbReference type="AlphaFoldDB" id="A0A507EDQ2"/>
<evidence type="ECO:0000313" key="6">
    <source>
        <dbReference type="EMBL" id="TPX61485.1"/>
    </source>
</evidence>
<evidence type="ECO:0000256" key="3">
    <source>
        <dbReference type="ARBA" id="ARBA00022833"/>
    </source>
</evidence>
<dbReference type="Gene3D" id="3.10.620.30">
    <property type="match status" value="1"/>
</dbReference>
<dbReference type="InterPro" id="IPR002931">
    <property type="entry name" value="Transglutaminase-like"/>
</dbReference>
<keyword evidence="3" id="KW-0862">Zinc</keyword>
<dbReference type="GO" id="GO:0046872">
    <property type="term" value="F:metal ion binding"/>
    <property type="evidence" value="ECO:0007669"/>
    <property type="project" value="UniProtKB-KW"/>
</dbReference>
<dbReference type="FunFam" id="2.20.25.10:FF:000011">
    <property type="entry name" value="peptide-N(4)-(N-acetyl-beta- glucosaminyl)asparagine amidase"/>
    <property type="match status" value="1"/>
</dbReference>
<dbReference type="GO" id="GO:0000224">
    <property type="term" value="F:peptide-N4-(N-acetyl-beta-glucosaminyl)asparagine amidase activity"/>
    <property type="evidence" value="ECO:0007669"/>
    <property type="project" value="TreeGrafter"/>
</dbReference>
<dbReference type="PANTHER" id="PTHR12143">
    <property type="entry name" value="PEPTIDE N-GLYCANASE PNGASE -RELATED"/>
    <property type="match status" value="1"/>
</dbReference>
<dbReference type="InterPro" id="IPR050883">
    <property type="entry name" value="PNGase"/>
</dbReference>
<sequence length="362" mass="41380">MSAIQQTAAEVARNYLIWRSQRPAVSRPNGGPTRQRLRAQATFLSKLRGTIDQFAEYDKIELQDVAREAIPIDRLHSEAHAQVEANPETQFHDHLVKALLRWFKNEYFTWVNSPPCQHCQSPTTAVGGVNPTPEEIRYQCGRVELYKCNLCHKETRFPRYNNLRKLMETRRGRCGEWANVFCLFCKTMGFETRYVLDFTDHVWTEIYKDGKGWVNCDSCEGEGSYDQPLMYEAGWGKKLTYIFSIGTYEIVDVIRRYTNKPDEVFARRTDVDELWLKKTISDLTARMQNTLPASAKSDLEQRAAQEQAQLNKTIAKEDEGPVAAVLHGRESGSVQWRAARGELGADQAPADETSDVKKNATS</sequence>